<evidence type="ECO:0000256" key="2">
    <source>
        <dbReference type="SAM" id="SignalP"/>
    </source>
</evidence>
<evidence type="ECO:0000256" key="1">
    <source>
        <dbReference type="SAM" id="MobiDB-lite"/>
    </source>
</evidence>
<evidence type="ECO:0000313" key="4">
    <source>
        <dbReference type="Proteomes" id="UP000199707"/>
    </source>
</evidence>
<gene>
    <name evidence="3" type="ORF">SAMN02799620_03206</name>
</gene>
<protein>
    <submittedName>
        <fullName evidence="3">Uncharacterized protein</fullName>
    </submittedName>
</protein>
<proteinExistence type="predicted"/>
<keyword evidence="2" id="KW-0732">Signal</keyword>
<dbReference type="EMBL" id="FMUB01000006">
    <property type="protein sequence ID" value="SCX22186.1"/>
    <property type="molecule type" value="Genomic_DNA"/>
</dbReference>
<sequence length="100" mass="9977">MKTPIAFATPLLAVGLAAGFVALAPVGSTVAVAAGPTSTTSWQQDTAVSADTGAPLGDTKAGPDPLVPYGTEPQAPVTTGFVNRNHDEGITTNGEVDLPF</sequence>
<reference evidence="4" key="1">
    <citation type="submission" date="2016-10" db="EMBL/GenBank/DDBJ databases">
        <authorList>
            <person name="Varghese N."/>
            <person name="Submissions S."/>
        </authorList>
    </citation>
    <scope>NUCLEOTIDE SEQUENCE [LARGE SCALE GENOMIC DNA]</scope>
    <source>
        <strain evidence="4">UNC267MFSha1.1M11</strain>
    </source>
</reference>
<organism evidence="3 4">
    <name type="scientific">Mycolicibacterium fluoranthenivorans</name>
    <dbReference type="NCBI Taxonomy" id="258505"/>
    <lineage>
        <taxon>Bacteria</taxon>
        <taxon>Bacillati</taxon>
        <taxon>Actinomycetota</taxon>
        <taxon>Actinomycetes</taxon>
        <taxon>Mycobacteriales</taxon>
        <taxon>Mycobacteriaceae</taxon>
        <taxon>Mycolicibacterium</taxon>
    </lineage>
</organism>
<dbReference type="AlphaFoldDB" id="A0A1G4WFU3"/>
<feature type="region of interest" description="Disordered" evidence="1">
    <location>
        <begin position="37"/>
        <end position="100"/>
    </location>
</feature>
<feature type="compositionally biased region" description="Polar residues" evidence="1">
    <location>
        <begin position="37"/>
        <end position="49"/>
    </location>
</feature>
<dbReference type="Proteomes" id="UP000199707">
    <property type="component" value="Unassembled WGS sequence"/>
</dbReference>
<dbReference type="RefSeq" id="WP_090359000.1">
    <property type="nucleotide sequence ID" value="NZ_FMUB01000006.1"/>
</dbReference>
<feature type="signal peptide" evidence="2">
    <location>
        <begin position="1"/>
        <end position="33"/>
    </location>
</feature>
<evidence type="ECO:0000313" key="3">
    <source>
        <dbReference type="EMBL" id="SCX22186.1"/>
    </source>
</evidence>
<feature type="chain" id="PRO_5011460210" evidence="2">
    <location>
        <begin position="34"/>
        <end position="100"/>
    </location>
</feature>
<name>A0A1G4WFU3_9MYCO</name>
<dbReference type="STRING" id="1502745.SAMN02799620_03206"/>
<accession>A0A1G4WFU3</accession>